<dbReference type="Proteomes" id="UP000326939">
    <property type="component" value="Chromosome 1"/>
</dbReference>
<comment type="caution">
    <text evidence="16">The sequence shown here is derived from an EMBL/GenBank/DDBJ whole genome shotgun (WGS) entry which is preliminary data.</text>
</comment>
<dbReference type="Gene3D" id="3.80.10.10">
    <property type="entry name" value="Ribonuclease Inhibitor"/>
    <property type="match status" value="2"/>
</dbReference>
<dbReference type="Gene3D" id="2.60.120.430">
    <property type="entry name" value="Galactose-binding lectin"/>
    <property type="match status" value="1"/>
</dbReference>
<proteinExistence type="predicted"/>
<comment type="subcellular location">
    <subcellularLocation>
        <location evidence="1">Membrane</location>
        <topology evidence="1">Single-pass type I membrane protein</topology>
    </subcellularLocation>
</comment>
<reference evidence="17" key="1">
    <citation type="journal article" date="2019" name="Gigascience">
        <title>De novo genome assembly of the endangered Acer yangbiense, a plant species with extremely small populations endemic to Yunnan Province, China.</title>
        <authorList>
            <person name="Yang J."/>
            <person name="Wariss H.M."/>
            <person name="Tao L."/>
            <person name="Zhang R."/>
            <person name="Yun Q."/>
            <person name="Hollingsworth P."/>
            <person name="Dao Z."/>
            <person name="Luo G."/>
            <person name="Guo H."/>
            <person name="Ma Y."/>
            <person name="Sun W."/>
        </authorList>
    </citation>
    <scope>NUCLEOTIDE SEQUENCE [LARGE SCALE GENOMIC DNA]</scope>
    <source>
        <strain evidence="17">cv. br00</strain>
    </source>
</reference>
<evidence type="ECO:0000256" key="5">
    <source>
        <dbReference type="ARBA" id="ARBA00022679"/>
    </source>
</evidence>
<dbReference type="Pfam" id="PF11721">
    <property type="entry name" value="Malectin"/>
    <property type="match status" value="1"/>
</dbReference>
<dbReference type="InterPro" id="IPR021720">
    <property type="entry name" value="Malectin_dom"/>
</dbReference>
<feature type="compositionally biased region" description="Polar residues" evidence="13">
    <location>
        <begin position="746"/>
        <end position="765"/>
    </location>
</feature>
<sequence>MVRHGSAINETAFDDGANNPAITCVCTYNNRATCHITQLRVYALNKRGEIPEVITALKYLTFLKLDQNYFTGPLPAFIGRMTALKSLSIAHNAFSGTIPKELGNLMELTLLSIGINNFSGTLPPELGNLVKLEELYINSCGLGGEIPSTFANLKRMRVLAASDAAFTGNIPDFIGNWTELTSLRFQGNSFEGPIPSSFSNLTSLASLRISDLSNVSSTLDFIKNLKSLNDLTLRNALISGSVPSYIGEFQSLNILDLSFNNLTGQVPSALFNMSSLEYLFLGNNSLIGTLPNQKSNKLQTITYLSVTFVKLCRNFVANSFTFDSSNISVLPGLNCLQRDFPCNRNIPRFANFAIKCGGPMMSTADGIIYEAENSSISAASFTVVSTEKWAVSNAGLYAERRNPSYFEITLEQVTGTNTPELYQTSRISPGSLRYYGLGLQNGPYTINLFFAETKFAARSSQTWESLAQRVFDIYIQGYRQLKDFDISKEANGVDRAITKTFSVNVSENHLEIHLFWAGKGTCCNPVQGYYGPIISALNVVPDFTPNVSGIPFSTRKEKSRTGVIVGVSISVGVVSLILIFAVLYIRMRKDSEDEEGKITNNQTTCTYYSLSNPNIIDSGIVLLGVGPRPNTFSYSQLRTATEDFSPSNKLGEGGYGPVYKAWNLHESGQSLQLIDPSVIEFDENEALRVVGVALLCTQASPAMRPTMSRVVAMLAGDIEVSAVTSKPSYLTDWDFKDITGTFMTENTQASSISEASKSRNKSQNHNPDDPASPRGDQMHSALNIPEPRLSDLIGDGR</sequence>
<dbReference type="EC" id="2.7.11.1" evidence="2"/>
<keyword evidence="3" id="KW-0418">Kinase</keyword>
<protein>
    <recommendedName>
        <fullName evidence="2">non-specific serine/threonine protein kinase</fullName>
        <ecNumber evidence="2">2.7.11.1</ecNumber>
    </recommendedName>
</protein>
<keyword evidence="14" id="KW-0472">Membrane</keyword>
<comment type="catalytic activity">
    <reaction evidence="11">
        <text>L-threonyl-[protein] + ATP = O-phospho-L-threonyl-[protein] + ADP + H(+)</text>
        <dbReference type="Rhea" id="RHEA:46608"/>
        <dbReference type="Rhea" id="RHEA-COMP:11060"/>
        <dbReference type="Rhea" id="RHEA-COMP:11605"/>
        <dbReference type="ChEBI" id="CHEBI:15378"/>
        <dbReference type="ChEBI" id="CHEBI:30013"/>
        <dbReference type="ChEBI" id="CHEBI:30616"/>
        <dbReference type="ChEBI" id="CHEBI:61977"/>
        <dbReference type="ChEBI" id="CHEBI:456216"/>
        <dbReference type="EC" id="2.7.11.1"/>
    </reaction>
</comment>
<organism evidence="16 17">
    <name type="scientific">Salix brachista</name>
    <dbReference type="NCBI Taxonomy" id="2182728"/>
    <lineage>
        <taxon>Eukaryota</taxon>
        <taxon>Viridiplantae</taxon>
        <taxon>Streptophyta</taxon>
        <taxon>Embryophyta</taxon>
        <taxon>Tracheophyta</taxon>
        <taxon>Spermatophyta</taxon>
        <taxon>Magnoliopsida</taxon>
        <taxon>eudicotyledons</taxon>
        <taxon>Gunneridae</taxon>
        <taxon>Pentapetalae</taxon>
        <taxon>rosids</taxon>
        <taxon>fabids</taxon>
        <taxon>Malpighiales</taxon>
        <taxon>Salicaceae</taxon>
        <taxon>Saliceae</taxon>
        <taxon>Salix</taxon>
    </lineage>
</organism>
<evidence type="ECO:0000256" key="14">
    <source>
        <dbReference type="SAM" id="Phobius"/>
    </source>
</evidence>
<keyword evidence="9" id="KW-0675">Receptor</keyword>
<keyword evidence="14" id="KW-0812">Transmembrane</keyword>
<feature type="region of interest" description="Disordered" evidence="13">
    <location>
        <begin position="746"/>
        <end position="797"/>
    </location>
</feature>
<evidence type="ECO:0000256" key="8">
    <source>
        <dbReference type="ARBA" id="ARBA00022840"/>
    </source>
</evidence>
<dbReference type="FunFam" id="3.80.10.10:FF:000766">
    <property type="entry name" value="Os05g0263100 protein"/>
    <property type="match status" value="1"/>
</dbReference>
<keyword evidence="17" id="KW-1185">Reference proteome</keyword>
<dbReference type="EMBL" id="VDCV01000001">
    <property type="protein sequence ID" value="KAB5573392.1"/>
    <property type="molecule type" value="Genomic_DNA"/>
</dbReference>
<evidence type="ECO:0000256" key="11">
    <source>
        <dbReference type="ARBA" id="ARBA00047899"/>
    </source>
</evidence>
<dbReference type="AlphaFoldDB" id="A0A5N5P1B8"/>
<keyword evidence="7" id="KW-0547">Nucleotide-binding</keyword>
<keyword evidence="3" id="KW-0723">Serine/threonine-protein kinase</keyword>
<dbReference type="SUPFAM" id="SSF52058">
    <property type="entry name" value="L domain-like"/>
    <property type="match status" value="1"/>
</dbReference>
<dbReference type="InterPro" id="IPR051824">
    <property type="entry name" value="LRR_Rcpt-Like_S/T_Kinase"/>
</dbReference>
<keyword evidence="4" id="KW-0597">Phosphoprotein</keyword>
<dbReference type="InterPro" id="IPR032675">
    <property type="entry name" value="LRR_dom_sf"/>
</dbReference>
<evidence type="ECO:0000256" key="4">
    <source>
        <dbReference type="ARBA" id="ARBA00022553"/>
    </source>
</evidence>
<dbReference type="InterPro" id="IPR001611">
    <property type="entry name" value="Leu-rich_rpt"/>
</dbReference>
<evidence type="ECO:0000256" key="10">
    <source>
        <dbReference type="ARBA" id="ARBA00023180"/>
    </source>
</evidence>
<evidence type="ECO:0000313" key="17">
    <source>
        <dbReference type="Proteomes" id="UP000326939"/>
    </source>
</evidence>
<evidence type="ECO:0000256" key="9">
    <source>
        <dbReference type="ARBA" id="ARBA00023170"/>
    </source>
</evidence>
<feature type="transmembrane region" description="Helical" evidence="14">
    <location>
        <begin position="563"/>
        <end position="585"/>
    </location>
</feature>
<feature type="domain" description="Malectin" evidence="15">
    <location>
        <begin position="352"/>
        <end position="537"/>
    </location>
</feature>
<keyword evidence="10" id="KW-0325">Glycoprotein</keyword>
<evidence type="ECO:0000256" key="6">
    <source>
        <dbReference type="ARBA" id="ARBA00022729"/>
    </source>
</evidence>
<keyword evidence="5" id="KW-0808">Transferase</keyword>
<dbReference type="GO" id="GO:0004674">
    <property type="term" value="F:protein serine/threonine kinase activity"/>
    <property type="evidence" value="ECO:0007669"/>
    <property type="project" value="UniProtKB-KW"/>
</dbReference>
<evidence type="ECO:0000256" key="1">
    <source>
        <dbReference type="ARBA" id="ARBA00004479"/>
    </source>
</evidence>
<dbReference type="GO" id="GO:0005524">
    <property type="term" value="F:ATP binding"/>
    <property type="evidence" value="ECO:0007669"/>
    <property type="project" value="UniProtKB-KW"/>
</dbReference>
<evidence type="ECO:0000256" key="7">
    <source>
        <dbReference type="ARBA" id="ARBA00022741"/>
    </source>
</evidence>
<evidence type="ECO:0000259" key="15">
    <source>
        <dbReference type="Pfam" id="PF11721"/>
    </source>
</evidence>
<dbReference type="SUPFAM" id="SSF56112">
    <property type="entry name" value="Protein kinase-like (PK-like)"/>
    <property type="match status" value="1"/>
</dbReference>
<dbReference type="InterPro" id="IPR011009">
    <property type="entry name" value="Kinase-like_dom_sf"/>
</dbReference>
<accession>A0A5N5P1B8</accession>
<evidence type="ECO:0000256" key="12">
    <source>
        <dbReference type="ARBA" id="ARBA00048679"/>
    </source>
</evidence>
<comment type="catalytic activity">
    <reaction evidence="12">
        <text>L-seryl-[protein] + ATP = O-phospho-L-seryl-[protein] + ADP + H(+)</text>
        <dbReference type="Rhea" id="RHEA:17989"/>
        <dbReference type="Rhea" id="RHEA-COMP:9863"/>
        <dbReference type="Rhea" id="RHEA-COMP:11604"/>
        <dbReference type="ChEBI" id="CHEBI:15378"/>
        <dbReference type="ChEBI" id="CHEBI:29999"/>
        <dbReference type="ChEBI" id="CHEBI:30616"/>
        <dbReference type="ChEBI" id="CHEBI:83421"/>
        <dbReference type="ChEBI" id="CHEBI:456216"/>
        <dbReference type="EC" id="2.7.11.1"/>
    </reaction>
</comment>
<keyword evidence="6" id="KW-0732">Signal</keyword>
<keyword evidence="8" id="KW-0067">ATP-binding</keyword>
<dbReference type="FunFam" id="2.60.120.430:FF:000002">
    <property type="entry name" value="Leucine-rich repeat receptor-like protein kinase"/>
    <property type="match status" value="1"/>
</dbReference>
<name>A0A5N5P1B8_9ROSI</name>
<evidence type="ECO:0000256" key="2">
    <source>
        <dbReference type="ARBA" id="ARBA00012513"/>
    </source>
</evidence>
<dbReference type="GO" id="GO:0005886">
    <property type="term" value="C:plasma membrane"/>
    <property type="evidence" value="ECO:0007669"/>
    <property type="project" value="TreeGrafter"/>
</dbReference>
<dbReference type="Pfam" id="PF00560">
    <property type="entry name" value="LRR_1"/>
    <property type="match status" value="4"/>
</dbReference>
<keyword evidence="14" id="KW-1133">Transmembrane helix</keyword>
<dbReference type="PANTHER" id="PTHR48006:SF34">
    <property type="entry name" value="OS08G0203700 PROTEIN"/>
    <property type="match status" value="1"/>
</dbReference>
<evidence type="ECO:0000256" key="3">
    <source>
        <dbReference type="ARBA" id="ARBA00022527"/>
    </source>
</evidence>
<dbReference type="PANTHER" id="PTHR48006">
    <property type="entry name" value="LEUCINE-RICH REPEAT-CONTAINING PROTEIN DDB_G0281931-RELATED"/>
    <property type="match status" value="1"/>
</dbReference>
<dbReference type="Gene3D" id="3.30.200.20">
    <property type="entry name" value="Phosphorylase Kinase, domain 1"/>
    <property type="match status" value="1"/>
</dbReference>
<evidence type="ECO:0000313" key="16">
    <source>
        <dbReference type="EMBL" id="KAB5573392.1"/>
    </source>
</evidence>
<evidence type="ECO:0000256" key="13">
    <source>
        <dbReference type="SAM" id="MobiDB-lite"/>
    </source>
</evidence>
<gene>
    <name evidence="16" type="ORF">DKX38_000586</name>
</gene>